<gene>
    <name evidence="1" type="ORF">P10VF_190</name>
</gene>
<keyword evidence="2" id="KW-1185">Reference proteome</keyword>
<dbReference type="RefSeq" id="YP_009099929.1">
    <property type="nucleotide sequence ID" value="NC_025429.1"/>
</dbReference>
<sequence length="129" mass="15079">MHPHHVFQDDEFVIKHEPTMWYEICMAGDISHAKQLVRRYCFEVGLCVTIDPTTYIYTGGEEEGFKIRLIHYPRFPTGRMEIRMKATELGIRLARELAQTSFSVVGDDNTYWYTRRPFDVKSATGKEKA</sequence>
<dbReference type="GeneID" id="22109739"/>
<organism evidence="1 2">
    <name type="scientific">Rhizobium phage vB_RleM_P10VF</name>
    <dbReference type="NCBI Taxonomy" id="1527770"/>
    <lineage>
        <taxon>Viruses</taxon>
        <taxon>Duplodnaviria</taxon>
        <taxon>Heunggongvirae</taxon>
        <taxon>Uroviricota</taxon>
        <taxon>Caudoviricetes</taxon>
        <taxon>Pootjesviridae</taxon>
        <taxon>Innesvirus</taxon>
        <taxon>Innesvirus P10VF</taxon>
    </lineage>
</organism>
<reference evidence="1 2" key="1">
    <citation type="submission" date="2014-07" db="EMBL/GenBank/DDBJ databases">
        <title>Isolation and characterization of Rhizobium leguminosarum phages from western Canadian soils and complete genome sequences of rhizobiophages vB_RleS_L338C and vB_RleM_P10VF.</title>
        <authorList>
            <person name="Restrepo-Cordoba M."/>
            <person name="Halmillawewa A.P."/>
            <person name="Perry B."/>
            <person name="Hynes M.F."/>
            <person name="Yost C.K."/>
        </authorList>
    </citation>
    <scope>NUCLEOTIDE SEQUENCE [LARGE SCALE GENOMIC DNA]</scope>
</reference>
<proteinExistence type="predicted"/>
<name>A0A076YIW8_9CAUD</name>
<dbReference type="Proteomes" id="UP000204140">
    <property type="component" value="Segment"/>
</dbReference>
<dbReference type="OrthoDB" id="26516at10239"/>
<dbReference type="KEGG" id="vg:22109739"/>
<accession>A0A076YIW8</accession>
<evidence type="ECO:0000313" key="2">
    <source>
        <dbReference type="Proteomes" id="UP000204140"/>
    </source>
</evidence>
<dbReference type="EMBL" id="KM199770">
    <property type="protein sequence ID" value="AIK68403.1"/>
    <property type="molecule type" value="Genomic_DNA"/>
</dbReference>
<evidence type="ECO:0000313" key="1">
    <source>
        <dbReference type="EMBL" id="AIK68403.1"/>
    </source>
</evidence>
<protein>
    <submittedName>
        <fullName evidence="1">Uncharacterized protein</fullName>
    </submittedName>
</protein>